<dbReference type="EMBL" id="BSSU01000010">
    <property type="protein sequence ID" value="GLX82748.1"/>
    <property type="molecule type" value="Genomic_DNA"/>
</dbReference>
<proteinExistence type="predicted"/>
<keyword evidence="1" id="KW-1133">Transmembrane helix</keyword>
<dbReference type="PANTHER" id="PTHR34351:SF1">
    <property type="entry name" value="SLR1927 PROTEIN"/>
    <property type="match status" value="1"/>
</dbReference>
<protein>
    <submittedName>
        <fullName evidence="2">DUF58 domain-containing protein</fullName>
    </submittedName>
</protein>
<evidence type="ECO:0000256" key="1">
    <source>
        <dbReference type="SAM" id="Phobius"/>
    </source>
</evidence>
<sequence length="318" mass="36493">MKAYINKRMLNWLKHRIPPNAHHQLSSNNVFIFPSGFGFAYLTMVLVIFLLGTNYQNNIILMFSFLLASLFVTTMLFSFQNLNGMSIKLIKAPTGFAKQVSYLVIELSGQNARQYIQFHVEPAIQHSFMLTSENLNENNVKIQVPILNTRRGVHQLSRLRIRSTFPLGLFNTWTRLDLGCEHMVYPEPKLPMLWQQRQYQQELVEQGQVNTANQMGDFYQLENYQVGQSLSLVAWKQLAKSQQWLSKGHASAVTGDVWLDFQQMSAHDLEAKLSQLCALVIEYSQLQQSFGLKLPHLEIEPSSGEKHQIKCLQALASM</sequence>
<comment type="caution">
    <text evidence="2">The sequence shown here is derived from an EMBL/GenBank/DDBJ whole genome shotgun (WGS) entry which is preliminary data.</text>
</comment>
<evidence type="ECO:0000313" key="3">
    <source>
        <dbReference type="Proteomes" id="UP001157133"/>
    </source>
</evidence>
<reference evidence="2 3" key="1">
    <citation type="submission" date="2023-03" db="EMBL/GenBank/DDBJ databases">
        <title>Draft genome sequence of Thalassotalea eurytherma JCM 18482T.</title>
        <authorList>
            <person name="Sawabe T."/>
        </authorList>
    </citation>
    <scope>NUCLEOTIDE SEQUENCE [LARGE SCALE GENOMIC DNA]</scope>
    <source>
        <strain evidence="2 3">JCM 18482</strain>
    </source>
</reference>
<keyword evidence="1" id="KW-0472">Membrane</keyword>
<feature type="transmembrane region" description="Helical" evidence="1">
    <location>
        <begin position="59"/>
        <end position="79"/>
    </location>
</feature>
<dbReference type="RefSeq" id="WP_284208121.1">
    <property type="nucleotide sequence ID" value="NZ_BSSU01000010.1"/>
</dbReference>
<keyword evidence="3" id="KW-1185">Reference proteome</keyword>
<dbReference type="Proteomes" id="UP001157133">
    <property type="component" value="Unassembled WGS sequence"/>
</dbReference>
<name>A0ABQ6H3K3_9GAMM</name>
<dbReference type="PANTHER" id="PTHR34351">
    <property type="entry name" value="SLR1927 PROTEIN-RELATED"/>
    <property type="match status" value="1"/>
</dbReference>
<accession>A0ABQ6H3K3</accession>
<evidence type="ECO:0000313" key="2">
    <source>
        <dbReference type="EMBL" id="GLX82748.1"/>
    </source>
</evidence>
<feature type="transmembrane region" description="Helical" evidence="1">
    <location>
        <begin position="30"/>
        <end position="53"/>
    </location>
</feature>
<organism evidence="2 3">
    <name type="scientific">Thalassotalea eurytherma</name>
    <dbReference type="NCBI Taxonomy" id="1144278"/>
    <lineage>
        <taxon>Bacteria</taxon>
        <taxon>Pseudomonadati</taxon>
        <taxon>Pseudomonadota</taxon>
        <taxon>Gammaproteobacteria</taxon>
        <taxon>Alteromonadales</taxon>
        <taxon>Colwelliaceae</taxon>
        <taxon>Thalassotalea</taxon>
    </lineage>
</organism>
<gene>
    <name evidence="2" type="ORF">theurythT_22000</name>
</gene>
<keyword evidence="1" id="KW-0812">Transmembrane</keyword>